<keyword evidence="9" id="KW-1185">Reference proteome</keyword>
<dbReference type="GO" id="GO:0046872">
    <property type="term" value="F:metal ion binding"/>
    <property type="evidence" value="ECO:0007669"/>
    <property type="project" value="UniProtKB-KW"/>
</dbReference>
<dbReference type="Proteomes" id="UP000002061">
    <property type="component" value="Chromosome"/>
</dbReference>
<keyword evidence="5" id="KW-0408">Iron</keyword>
<dbReference type="Pfam" id="PF12798">
    <property type="entry name" value="Fer4_3"/>
    <property type="match status" value="1"/>
</dbReference>
<dbReference type="HOGENOM" id="CLU_043374_3_3_2"/>
<dbReference type="GO" id="GO:0016491">
    <property type="term" value="F:oxidoreductase activity"/>
    <property type="evidence" value="ECO:0007669"/>
    <property type="project" value="UniProtKB-ARBA"/>
</dbReference>
<evidence type="ECO:0000256" key="1">
    <source>
        <dbReference type="ARBA" id="ARBA00022448"/>
    </source>
</evidence>
<dbReference type="PROSITE" id="PS00198">
    <property type="entry name" value="4FE4S_FER_1"/>
    <property type="match status" value="1"/>
</dbReference>
<keyword evidence="1" id="KW-0813">Transport</keyword>
<dbReference type="PANTHER" id="PTHR42859">
    <property type="entry name" value="OXIDOREDUCTASE"/>
    <property type="match status" value="1"/>
</dbReference>
<dbReference type="GeneID" id="9132373"/>
<organism evidence="8 9">
    <name type="scientific">Methanocaldococcus infernus (strain DSM 11812 / JCM 15783 / ME)</name>
    <dbReference type="NCBI Taxonomy" id="573063"/>
    <lineage>
        <taxon>Archaea</taxon>
        <taxon>Methanobacteriati</taxon>
        <taxon>Methanobacteriota</taxon>
        <taxon>Methanomada group</taxon>
        <taxon>Methanococci</taxon>
        <taxon>Methanococcales</taxon>
        <taxon>Methanocaldococcaceae</taxon>
        <taxon>Methanocaldococcus</taxon>
    </lineage>
</organism>
<dbReference type="InterPro" id="IPR050294">
    <property type="entry name" value="RnfB_subfamily"/>
</dbReference>
<dbReference type="InterPro" id="IPR017900">
    <property type="entry name" value="4Fe4S_Fe_S_CS"/>
</dbReference>
<accession>D5VTT9</accession>
<dbReference type="Gene3D" id="3.30.70.20">
    <property type="match status" value="3"/>
</dbReference>
<dbReference type="EMBL" id="CP002009">
    <property type="protein sequence ID" value="ADG13992.1"/>
    <property type="molecule type" value="Genomic_DNA"/>
</dbReference>
<evidence type="ECO:0000256" key="6">
    <source>
        <dbReference type="ARBA" id="ARBA00023014"/>
    </source>
</evidence>
<keyword evidence="6" id="KW-0411">Iron-sulfur</keyword>
<dbReference type="RefSeq" id="WP_013100737.1">
    <property type="nucleotide sequence ID" value="NC_014122.1"/>
</dbReference>
<dbReference type="OrthoDB" id="2837at2157"/>
<sequence length="136" mass="14787">MINPSLCISCGKCERICPKNGIFIIDNVPIRCYHCEGNPCLLACPKEAIKRINGKVVIIEEKCIGCGLCALACPFGAIKMSRIAIKCDGCYSLEKELCSSVCPTGAISSLDEINEKKVESTVNKLNILKRIYGLKS</sequence>
<dbReference type="eggNOG" id="arCOG01502">
    <property type="taxonomic scope" value="Archaea"/>
</dbReference>
<protein>
    <submittedName>
        <fullName evidence="8">4Fe-4S ferredoxin iron-sulfur binding domain protein</fullName>
    </submittedName>
</protein>
<gene>
    <name evidence="8" type="ordered locus">Metin_1342</name>
</gene>
<feature type="domain" description="4Fe-4S ferredoxin-type" evidence="7">
    <location>
        <begin position="54"/>
        <end position="83"/>
    </location>
</feature>
<evidence type="ECO:0000313" key="8">
    <source>
        <dbReference type="EMBL" id="ADG13992.1"/>
    </source>
</evidence>
<keyword evidence="2" id="KW-0004">4Fe-4S</keyword>
<keyword evidence="3" id="KW-0479">Metal-binding</keyword>
<feature type="domain" description="4Fe-4S ferredoxin-type" evidence="7">
    <location>
        <begin position="1"/>
        <end position="27"/>
    </location>
</feature>
<dbReference type="GO" id="GO:0051539">
    <property type="term" value="F:4 iron, 4 sulfur cluster binding"/>
    <property type="evidence" value="ECO:0007669"/>
    <property type="project" value="UniProtKB-KW"/>
</dbReference>
<evidence type="ECO:0000259" key="7">
    <source>
        <dbReference type="PROSITE" id="PS51379"/>
    </source>
</evidence>
<dbReference type="PROSITE" id="PS51379">
    <property type="entry name" value="4FE4S_FER_2"/>
    <property type="match status" value="2"/>
</dbReference>
<evidence type="ECO:0000256" key="2">
    <source>
        <dbReference type="ARBA" id="ARBA00022485"/>
    </source>
</evidence>
<dbReference type="PANTHER" id="PTHR42859:SF10">
    <property type="entry name" value="DIMETHYLSULFOXIDE REDUCTASE CHAIN B"/>
    <property type="match status" value="1"/>
</dbReference>
<name>D5VTT9_METIM</name>
<evidence type="ECO:0000256" key="5">
    <source>
        <dbReference type="ARBA" id="ARBA00023004"/>
    </source>
</evidence>
<reference evidence="8" key="1">
    <citation type="submission" date="2010-04" db="EMBL/GenBank/DDBJ databases">
        <title>Complete sequence of Methanocaldococcus infernus ME.</title>
        <authorList>
            <consortium name="US DOE Joint Genome Institute"/>
            <person name="Lucas S."/>
            <person name="Copeland A."/>
            <person name="Lapidus A."/>
            <person name="Cheng J.-F."/>
            <person name="Bruce D."/>
            <person name="Goodwin L."/>
            <person name="Pitluck S."/>
            <person name="Munk A.C."/>
            <person name="Detter J.C."/>
            <person name="Han C."/>
            <person name="Tapia R."/>
            <person name="Land M."/>
            <person name="Hauser L."/>
            <person name="Kyrpides N."/>
            <person name="Mikhailova N."/>
            <person name="Sieprawska-Lupa M."/>
            <person name="Whitman W.B."/>
            <person name="Woyke T."/>
        </authorList>
    </citation>
    <scope>NUCLEOTIDE SEQUENCE [LARGE SCALE GENOMIC DNA]</scope>
    <source>
        <strain evidence="8">ME</strain>
    </source>
</reference>
<dbReference type="SUPFAM" id="SSF54862">
    <property type="entry name" value="4Fe-4S ferredoxins"/>
    <property type="match status" value="1"/>
</dbReference>
<dbReference type="STRING" id="573063.Metin_1342"/>
<evidence type="ECO:0000256" key="4">
    <source>
        <dbReference type="ARBA" id="ARBA00022982"/>
    </source>
</evidence>
<keyword evidence="4" id="KW-0249">Electron transport</keyword>
<evidence type="ECO:0000313" key="9">
    <source>
        <dbReference type="Proteomes" id="UP000002061"/>
    </source>
</evidence>
<dbReference type="InterPro" id="IPR017896">
    <property type="entry name" value="4Fe4S_Fe-S-bd"/>
</dbReference>
<proteinExistence type="predicted"/>
<evidence type="ECO:0000256" key="3">
    <source>
        <dbReference type="ARBA" id="ARBA00022723"/>
    </source>
</evidence>
<dbReference type="AlphaFoldDB" id="D5VTT9"/>
<dbReference type="KEGG" id="mif:Metin_1342"/>
<dbReference type="Pfam" id="PF00037">
    <property type="entry name" value="Fer4"/>
    <property type="match status" value="2"/>
</dbReference>